<dbReference type="GO" id="GO:0050661">
    <property type="term" value="F:NADP binding"/>
    <property type="evidence" value="ECO:0007669"/>
    <property type="project" value="TreeGrafter"/>
</dbReference>
<comment type="similarity">
    <text evidence="2 9">Belongs to the ketopantoate reductase family.</text>
</comment>
<organism evidence="12 13">
    <name type="scientific">Desulfobulbus oralis</name>
    <dbReference type="NCBI Taxonomy" id="1986146"/>
    <lineage>
        <taxon>Bacteria</taxon>
        <taxon>Pseudomonadati</taxon>
        <taxon>Thermodesulfobacteriota</taxon>
        <taxon>Desulfobulbia</taxon>
        <taxon>Desulfobulbales</taxon>
        <taxon>Desulfobulbaceae</taxon>
        <taxon>Desulfobulbus</taxon>
    </lineage>
</organism>
<sequence length="311" mass="33151">MNIVIIGAGAMGCLFGALLAPVARVSLYCRRKSLARILRTRGIVIKRLDGRQEQVPVQTLSELETAPRKTFDYALILTKTQASSEAGRIARELLRADGLAITLQNGLGNREHIAAHVGPERVLVGVTAQAATLMDAGSVRHTGMGETALGPADNPQRLHAFNLVRLFGEAGIPTVIADDPDALLWSKLVVNAAINAVAALLRVPNGVLAESPDCRAIMAQVVAEARAVAEALHIELPDSDPLRHALAICRQSAGNRCSTLQDVLRGRASEIEAINGAIVRLGAEHRVPTPVNDTLTRLMHALEATTETRVV</sequence>
<dbReference type="KEGG" id="deo:CAY53_04060"/>
<dbReference type="AlphaFoldDB" id="A0A2L1GMC1"/>
<dbReference type="GO" id="GO:0015940">
    <property type="term" value="P:pantothenate biosynthetic process"/>
    <property type="evidence" value="ECO:0007669"/>
    <property type="project" value="UniProtKB-UniPathway"/>
</dbReference>
<evidence type="ECO:0000256" key="1">
    <source>
        <dbReference type="ARBA" id="ARBA00004994"/>
    </source>
</evidence>
<gene>
    <name evidence="12" type="ORF">CAY53_04060</name>
</gene>
<dbReference type="InterPro" id="IPR013332">
    <property type="entry name" value="KPR_N"/>
</dbReference>
<protein>
    <recommendedName>
        <fullName evidence="4 9">2-dehydropantoate 2-reductase</fullName>
        <ecNumber evidence="3 9">1.1.1.169</ecNumber>
    </recommendedName>
    <alternativeName>
        <fullName evidence="7 9">Ketopantoate reductase</fullName>
    </alternativeName>
</protein>
<dbReference type="NCBIfam" id="TIGR00745">
    <property type="entry name" value="apbA_panE"/>
    <property type="match status" value="1"/>
</dbReference>
<dbReference type="PANTHER" id="PTHR43765">
    <property type="entry name" value="2-DEHYDROPANTOATE 2-REDUCTASE-RELATED"/>
    <property type="match status" value="1"/>
</dbReference>
<evidence type="ECO:0000256" key="6">
    <source>
        <dbReference type="ARBA" id="ARBA00023002"/>
    </source>
</evidence>
<feature type="domain" description="Ketopantoate reductase N-terminal" evidence="10">
    <location>
        <begin position="3"/>
        <end position="153"/>
    </location>
</feature>
<keyword evidence="9" id="KW-0566">Pantothenate biosynthesis</keyword>
<comment type="pathway">
    <text evidence="1 9">Cofactor biosynthesis; (R)-pantothenate biosynthesis; (R)-pantoate from 3-methyl-2-oxobutanoate: step 2/2.</text>
</comment>
<accession>A0A2L1GMC1</accession>
<evidence type="ECO:0000259" key="10">
    <source>
        <dbReference type="Pfam" id="PF02558"/>
    </source>
</evidence>
<evidence type="ECO:0000256" key="9">
    <source>
        <dbReference type="RuleBase" id="RU362068"/>
    </source>
</evidence>
<dbReference type="Proteomes" id="UP000239867">
    <property type="component" value="Chromosome"/>
</dbReference>
<evidence type="ECO:0000256" key="8">
    <source>
        <dbReference type="ARBA" id="ARBA00048793"/>
    </source>
</evidence>
<dbReference type="InterPro" id="IPR050838">
    <property type="entry name" value="Ketopantoate_reductase"/>
</dbReference>
<reference evidence="12 13" key="1">
    <citation type="journal article" date="2018" name="MBio">
        <title>Insights into the evolution of host association through the isolation and characterization of a novel human periodontal pathobiont, Desulfobulbus oralis.</title>
        <authorList>
            <person name="Cross K.L."/>
            <person name="Chirania P."/>
            <person name="Xiong W."/>
            <person name="Beall C.J."/>
            <person name="Elkins J.G."/>
            <person name="Giannone R.J."/>
            <person name="Griffen A.L."/>
            <person name="Guss A.M."/>
            <person name="Hettich R.L."/>
            <person name="Joshi S.S."/>
            <person name="Mokrzan E.M."/>
            <person name="Martin R.K."/>
            <person name="Zhulin I.B."/>
            <person name="Leys E.J."/>
            <person name="Podar M."/>
        </authorList>
    </citation>
    <scope>NUCLEOTIDE SEQUENCE [LARGE SCALE GENOMIC DNA]</scope>
    <source>
        <strain evidence="12 13">ORNL</strain>
    </source>
</reference>
<dbReference type="InterPro" id="IPR036291">
    <property type="entry name" value="NAD(P)-bd_dom_sf"/>
</dbReference>
<keyword evidence="6 9" id="KW-0560">Oxidoreductase</keyword>
<evidence type="ECO:0000256" key="5">
    <source>
        <dbReference type="ARBA" id="ARBA00022857"/>
    </source>
</evidence>
<dbReference type="Pfam" id="PF02558">
    <property type="entry name" value="ApbA"/>
    <property type="match status" value="1"/>
</dbReference>
<evidence type="ECO:0000256" key="7">
    <source>
        <dbReference type="ARBA" id="ARBA00032024"/>
    </source>
</evidence>
<evidence type="ECO:0000256" key="2">
    <source>
        <dbReference type="ARBA" id="ARBA00007870"/>
    </source>
</evidence>
<dbReference type="SUPFAM" id="SSF51735">
    <property type="entry name" value="NAD(P)-binding Rossmann-fold domains"/>
    <property type="match status" value="1"/>
</dbReference>
<name>A0A2L1GMC1_9BACT</name>
<evidence type="ECO:0000256" key="4">
    <source>
        <dbReference type="ARBA" id="ARBA00019465"/>
    </source>
</evidence>
<comment type="function">
    <text evidence="9">Catalyzes the NADPH-dependent reduction of ketopantoate into pantoic acid.</text>
</comment>
<feature type="domain" description="Ketopantoate reductase C-terminal" evidence="11">
    <location>
        <begin position="183"/>
        <end position="303"/>
    </location>
</feature>
<evidence type="ECO:0000313" key="13">
    <source>
        <dbReference type="Proteomes" id="UP000239867"/>
    </source>
</evidence>
<dbReference type="SUPFAM" id="SSF48179">
    <property type="entry name" value="6-phosphogluconate dehydrogenase C-terminal domain-like"/>
    <property type="match status" value="1"/>
</dbReference>
<dbReference type="InterPro" id="IPR013752">
    <property type="entry name" value="KPA_reductase"/>
</dbReference>
<dbReference type="Pfam" id="PF08546">
    <property type="entry name" value="ApbA_C"/>
    <property type="match status" value="1"/>
</dbReference>
<evidence type="ECO:0000256" key="3">
    <source>
        <dbReference type="ARBA" id="ARBA00013014"/>
    </source>
</evidence>
<dbReference type="OrthoDB" id="5333395at2"/>
<evidence type="ECO:0000313" key="12">
    <source>
        <dbReference type="EMBL" id="AVD70757.1"/>
    </source>
</evidence>
<keyword evidence="13" id="KW-1185">Reference proteome</keyword>
<dbReference type="RefSeq" id="WP_104936050.1">
    <property type="nucleotide sequence ID" value="NZ_CP021255.1"/>
</dbReference>
<dbReference type="UniPathway" id="UPA00028">
    <property type="reaction ID" value="UER00004"/>
</dbReference>
<dbReference type="InterPro" id="IPR008927">
    <property type="entry name" value="6-PGluconate_DH-like_C_sf"/>
</dbReference>
<dbReference type="GO" id="GO:0008677">
    <property type="term" value="F:2-dehydropantoate 2-reductase activity"/>
    <property type="evidence" value="ECO:0007669"/>
    <property type="project" value="UniProtKB-EC"/>
</dbReference>
<dbReference type="GO" id="GO:0005737">
    <property type="term" value="C:cytoplasm"/>
    <property type="evidence" value="ECO:0007669"/>
    <property type="project" value="TreeGrafter"/>
</dbReference>
<dbReference type="EMBL" id="CP021255">
    <property type="protein sequence ID" value="AVD70757.1"/>
    <property type="molecule type" value="Genomic_DNA"/>
</dbReference>
<dbReference type="InterPro" id="IPR003710">
    <property type="entry name" value="ApbA"/>
</dbReference>
<dbReference type="PANTHER" id="PTHR43765:SF2">
    <property type="entry name" value="2-DEHYDROPANTOATE 2-REDUCTASE"/>
    <property type="match status" value="1"/>
</dbReference>
<evidence type="ECO:0000259" key="11">
    <source>
        <dbReference type="Pfam" id="PF08546"/>
    </source>
</evidence>
<comment type="catalytic activity">
    <reaction evidence="8 9">
        <text>(R)-pantoate + NADP(+) = 2-dehydropantoate + NADPH + H(+)</text>
        <dbReference type="Rhea" id="RHEA:16233"/>
        <dbReference type="ChEBI" id="CHEBI:11561"/>
        <dbReference type="ChEBI" id="CHEBI:15378"/>
        <dbReference type="ChEBI" id="CHEBI:15980"/>
        <dbReference type="ChEBI" id="CHEBI:57783"/>
        <dbReference type="ChEBI" id="CHEBI:58349"/>
        <dbReference type="EC" id="1.1.1.169"/>
    </reaction>
</comment>
<proteinExistence type="inferred from homology"/>
<dbReference type="InterPro" id="IPR013328">
    <property type="entry name" value="6PGD_dom2"/>
</dbReference>
<keyword evidence="5 9" id="KW-0521">NADP</keyword>
<dbReference type="FunFam" id="1.10.1040.10:FF:000017">
    <property type="entry name" value="2-dehydropantoate 2-reductase"/>
    <property type="match status" value="1"/>
</dbReference>
<dbReference type="Gene3D" id="1.10.1040.10">
    <property type="entry name" value="N-(1-d-carboxylethyl)-l-norvaline Dehydrogenase, domain 2"/>
    <property type="match status" value="1"/>
</dbReference>
<dbReference type="EC" id="1.1.1.169" evidence="3 9"/>
<dbReference type="Gene3D" id="3.40.50.720">
    <property type="entry name" value="NAD(P)-binding Rossmann-like Domain"/>
    <property type="match status" value="1"/>
</dbReference>